<feature type="compositionally biased region" description="Basic and acidic residues" evidence="12">
    <location>
        <begin position="268"/>
        <end position="281"/>
    </location>
</feature>
<keyword evidence="10 13" id="KW-0472">Membrane</keyword>
<keyword evidence="5" id="KW-0929">Antimicrobial</keyword>
<keyword evidence="7 13" id="KW-1133">Transmembrane helix</keyword>
<evidence type="ECO:0000256" key="10">
    <source>
        <dbReference type="ARBA" id="ARBA00023136"/>
    </source>
</evidence>
<feature type="compositionally biased region" description="Basic and acidic residues" evidence="12">
    <location>
        <begin position="301"/>
        <end position="317"/>
    </location>
</feature>
<protein>
    <submittedName>
        <fullName evidence="15">Colicin pore forming domain-containing protein</fullName>
    </submittedName>
</protein>
<organism evidence="15 16">
    <name type="scientific">Serratia marcescens</name>
    <dbReference type="NCBI Taxonomy" id="615"/>
    <lineage>
        <taxon>Bacteria</taxon>
        <taxon>Pseudomonadati</taxon>
        <taxon>Pseudomonadota</taxon>
        <taxon>Gammaproteobacteria</taxon>
        <taxon>Enterobacterales</taxon>
        <taxon>Yersiniaceae</taxon>
        <taxon>Serratia</taxon>
    </lineage>
</organism>
<feature type="transmembrane region" description="Helical" evidence="13">
    <location>
        <begin position="535"/>
        <end position="561"/>
    </location>
</feature>
<evidence type="ECO:0000256" key="9">
    <source>
        <dbReference type="ARBA" id="ARBA00023048"/>
    </source>
</evidence>
<dbReference type="AlphaFoldDB" id="A0AA46K8I0"/>
<dbReference type="SUPFAM" id="SSF56837">
    <property type="entry name" value="Colicin"/>
    <property type="match status" value="1"/>
</dbReference>
<keyword evidence="9" id="KW-0078">Bacteriocin</keyword>
<evidence type="ECO:0000256" key="6">
    <source>
        <dbReference type="ARBA" id="ARBA00022692"/>
    </source>
</evidence>
<dbReference type="PRINTS" id="PR00280">
    <property type="entry name" value="CHANLCOLICIN"/>
</dbReference>
<evidence type="ECO:0000256" key="7">
    <source>
        <dbReference type="ARBA" id="ARBA00022989"/>
    </source>
</evidence>
<evidence type="ECO:0000256" key="8">
    <source>
        <dbReference type="ARBA" id="ARBA00023022"/>
    </source>
</evidence>
<feature type="domain" description="Channel forming colicins" evidence="14">
    <location>
        <begin position="510"/>
        <end position="521"/>
    </location>
</feature>
<dbReference type="PROSITE" id="PS00276">
    <property type="entry name" value="CHANNEL_COLICIN"/>
    <property type="match status" value="1"/>
</dbReference>
<dbReference type="Pfam" id="PF01024">
    <property type="entry name" value="Colicin"/>
    <property type="match status" value="1"/>
</dbReference>
<dbReference type="EMBL" id="VFMJ01000001">
    <property type="protein sequence ID" value="TQI86468.1"/>
    <property type="molecule type" value="Genomic_DNA"/>
</dbReference>
<evidence type="ECO:0000256" key="1">
    <source>
        <dbReference type="ARBA" id="ARBA00002178"/>
    </source>
</evidence>
<evidence type="ECO:0000313" key="16">
    <source>
        <dbReference type="Proteomes" id="UP000320710"/>
    </source>
</evidence>
<feature type="region of interest" description="Disordered" evidence="12">
    <location>
        <begin position="253"/>
        <end position="281"/>
    </location>
</feature>
<comment type="subcellular location">
    <subcellularLocation>
        <location evidence="3">Membrane</location>
    </subcellularLocation>
</comment>
<proteinExistence type="inferred from homology"/>
<feature type="coiled-coil region" evidence="11">
    <location>
        <begin position="103"/>
        <end position="150"/>
    </location>
</feature>
<dbReference type="InterPro" id="IPR000293">
    <property type="entry name" value="Channel_colicin_C"/>
</dbReference>
<dbReference type="Gene3D" id="1.10.490.30">
    <property type="entry name" value="Colicin"/>
    <property type="match status" value="1"/>
</dbReference>
<name>A0AA46K8I0_SERMA</name>
<evidence type="ECO:0000256" key="4">
    <source>
        <dbReference type="ARBA" id="ARBA00007595"/>
    </source>
</evidence>
<feature type="compositionally biased region" description="Polar residues" evidence="12">
    <location>
        <begin position="342"/>
        <end position="351"/>
    </location>
</feature>
<evidence type="ECO:0000313" key="15">
    <source>
        <dbReference type="EMBL" id="TQI86468.1"/>
    </source>
</evidence>
<dbReference type="RefSeq" id="WP_260440747.1">
    <property type="nucleotide sequence ID" value="NZ_VFMJ01000001.1"/>
</dbReference>
<dbReference type="GO" id="GO:0016020">
    <property type="term" value="C:membrane"/>
    <property type="evidence" value="ECO:0007669"/>
    <property type="project" value="UniProtKB-SubCell"/>
</dbReference>
<feature type="compositionally biased region" description="Basic and acidic residues" evidence="12">
    <location>
        <begin position="330"/>
        <end position="341"/>
    </location>
</feature>
<reference evidence="15 16" key="2">
    <citation type="submission" date="2019-07" db="EMBL/GenBank/DDBJ databases">
        <title>Investigation of anaerobic lignin degradation for improved lignocellulosic biofuels.</title>
        <authorList>
            <person name="Deangelis K.PhD."/>
        </authorList>
    </citation>
    <scope>NUCLEOTIDE SEQUENCE [LARGE SCALE GENOMIC DNA]</scope>
    <source>
        <strain evidence="15 16">106R</strain>
    </source>
</reference>
<evidence type="ECO:0000256" key="11">
    <source>
        <dbReference type="SAM" id="Coils"/>
    </source>
</evidence>
<evidence type="ECO:0000256" key="3">
    <source>
        <dbReference type="ARBA" id="ARBA00004370"/>
    </source>
</evidence>
<keyword evidence="11" id="KW-0175">Coiled coil</keyword>
<evidence type="ECO:0000259" key="14">
    <source>
        <dbReference type="PROSITE" id="PS00276"/>
    </source>
</evidence>
<comment type="similarity">
    <text evidence="4">Belongs to the channel forming colicin family.</text>
</comment>
<dbReference type="GO" id="GO:0031640">
    <property type="term" value="P:killing of cells of another organism"/>
    <property type="evidence" value="ECO:0007669"/>
    <property type="project" value="UniProtKB-KW"/>
</dbReference>
<evidence type="ECO:0000256" key="12">
    <source>
        <dbReference type="SAM" id="MobiDB-lite"/>
    </source>
</evidence>
<keyword evidence="8" id="KW-0044">Antibiotic</keyword>
<evidence type="ECO:0000256" key="13">
    <source>
        <dbReference type="SAM" id="Phobius"/>
    </source>
</evidence>
<feature type="region of interest" description="Disordered" evidence="12">
    <location>
        <begin position="301"/>
        <end position="383"/>
    </location>
</feature>
<gene>
    <name evidence="15" type="ORF">FHU12_4093</name>
</gene>
<dbReference type="Proteomes" id="UP000320710">
    <property type="component" value="Unassembled WGS sequence"/>
</dbReference>
<evidence type="ECO:0000256" key="2">
    <source>
        <dbReference type="ARBA" id="ARBA00003197"/>
    </source>
</evidence>
<dbReference type="GO" id="GO:0050829">
    <property type="term" value="P:defense response to Gram-negative bacterium"/>
    <property type="evidence" value="ECO:0007669"/>
    <property type="project" value="InterPro"/>
</dbReference>
<dbReference type="GO" id="GO:0140911">
    <property type="term" value="F:pore-forming activity"/>
    <property type="evidence" value="ECO:0007669"/>
    <property type="project" value="InterPro"/>
</dbReference>
<comment type="function">
    <text evidence="2">Colicins are polypeptide toxins produced by and active against E.coli and closely related bacteria.</text>
</comment>
<sequence length="575" mass="63782">MAKSGLADSDGLEWKKMLELGYEWNGESWGWPTTGVDTPPGIGDTEPGMTVWPSGSTPPSGYTNLNGYGTNYVAGRPDSLGVAANAKKAAQFEQDLMFFQNVESDASQKLEAASQRMRVLSDEASRLTGADKLRKEAEQAVASVDEMAQEITLDEAKANKLNADFEVSFARWRENPRDVRLDGDRQKRLMDERDALRNGIPVKQSEKDLRVARLNKLMADVAALDAWQDVREVNAARELEDVRNQANALEQERQRLEGEVSSKNAQAAHEREEEARNLALKEKIVTPGDALSLEQRKWEEDRWNDAQRNKAEAERLSGEAAASQGALNDVNRRLGEARSQESQKQQQLNDVQAQVAAEKAEAARRQEEQRQREEAARKAREEAEKLAREAKEREEKEIQDAVKFTADFYKEVFKVYGEKAEKLAKLLADQAKGKNVRNVNDALKAYDKYKANINKKINKKDREAIAKALESVDVKQVARNISKFGKGLGYTSLAIDAAEWAGALKEAIETDNWRPFFVKTEAIAAGMAASAVTGFAFSIILGGPVGLLGYSLIMAGVGVLIDDDAMEQVNKFIGI</sequence>
<comment type="function">
    <text evidence="1">This colicin is a channel-forming colicin. This class of transmembrane toxins depolarize the cytoplasmic membrane, leading to dissipation of cellular energy.</text>
</comment>
<feature type="compositionally biased region" description="Basic and acidic residues" evidence="12">
    <location>
        <begin position="358"/>
        <end position="383"/>
    </location>
</feature>
<comment type="caution">
    <text evidence="15">The sequence shown here is derived from an EMBL/GenBank/DDBJ whole genome shotgun (WGS) entry which is preliminary data.</text>
</comment>
<evidence type="ECO:0000256" key="5">
    <source>
        <dbReference type="ARBA" id="ARBA00022529"/>
    </source>
</evidence>
<keyword evidence="6 13" id="KW-0812">Transmembrane</keyword>
<reference evidence="15 16" key="1">
    <citation type="submission" date="2019-06" db="EMBL/GenBank/DDBJ databases">
        <authorList>
            <person name="Deangelis K."/>
            <person name="Huntemann M."/>
            <person name="Clum A."/>
            <person name="Pillay M."/>
            <person name="Palaniappan K."/>
            <person name="Varghese N."/>
            <person name="Mikhailova N."/>
            <person name="Stamatis D."/>
            <person name="Reddy T."/>
            <person name="Daum C."/>
            <person name="Shapiro N."/>
            <person name="Ivanova N."/>
            <person name="Kyrpides N."/>
            <person name="Woyke T."/>
        </authorList>
    </citation>
    <scope>NUCLEOTIDE SEQUENCE [LARGE SCALE GENOMIC DNA]</scope>
    <source>
        <strain evidence="15 16">106R</strain>
    </source>
</reference>
<dbReference type="InterPro" id="IPR038283">
    <property type="entry name" value="Channel_colicin_C_sf"/>
</dbReference>
<accession>A0AA46K8I0</accession>